<protein>
    <recommendedName>
        <fullName evidence="2">UBC core domain-containing protein</fullName>
    </recommendedName>
</protein>
<dbReference type="PROSITE" id="PS50127">
    <property type="entry name" value="UBC_2"/>
    <property type="match status" value="1"/>
</dbReference>
<feature type="domain" description="UBC core" evidence="2">
    <location>
        <begin position="4"/>
        <end position="160"/>
    </location>
</feature>
<dbReference type="EMBL" id="HBGF01024984">
    <property type="protein sequence ID" value="CAD9119481.1"/>
    <property type="molecule type" value="Transcribed_RNA"/>
</dbReference>
<feature type="compositionally biased region" description="Basic and acidic residues" evidence="1">
    <location>
        <begin position="228"/>
        <end position="238"/>
    </location>
</feature>
<reference evidence="3" key="1">
    <citation type="submission" date="2021-01" db="EMBL/GenBank/DDBJ databases">
        <authorList>
            <person name="Corre E."/>
            <person name="Pelletier E."/>
            <person name="Niang G."/>
            <person name="Scheremetjew M."/>
            <person name="Finn R."/>
            <person name="Kale V."/>
            <person name="Holt S."/>
            <person name="Cochrane G."/>
            <person name="Meng A."/>
            <person name="Brown T."/>
            <person name="Cohen L."/>
        </authorList>
    </citation>
    <scope>NUCLEOTIDE SEQUENCE</scope>
    <source>
        <strain evidence="3">CCAP 1951/1</strain>
    </source>
</reference>
<gene>
    <name evidence="3" type="ORF">NDES1114_LOCUS16566</name>
</gene>
<proteinExistence type="predicted"/>
<dbReference type="InterPro" id="IPR050113">
    <property type="entry name" value="Ub_conjugating_enzyme"/>
</dbReference>
<dbReference type="Pfam" id="PF00179">
    <property type="entry name" value="UQ_con"/>
    <property type="match status" value="1"/>
</dbReference>
<name>A0A7S1Q484_NEODS</name>
<dbReference type="CDD" id="cd23799">
    <property type="entry name" value="UBCc_UBE2J"/>
    <property type="match status" value="1"/>
</dbReference>
<dbReference type="FunFam" id="3.10.110.10:FF:000086">
    <property type="entry name" value="Ubiquitin-conjugating enzyme E2 J1"/>
    <property type="match status" value="1"/>
</dbReference>
<dbReference type="SUPFAM" id="SSF54495">
    <property type="entry name" value="UBC-like"/>
    <property type="match status" value="1"/>
</dbReference>
<feature type="compositionally biased region" description="Low complexity" evidence="1">
    <location>
        <begin position="200"/>
        <end position="221"/>
    </location>
</feature>
<sequence length="356" mass="38052">MATPVTKRLMREAQQMAKNPVREFVAYPLENNLLEWHFTMRGPENSPYAEGLYHGRVMVPNNYPFAPPDVVLITPNGRFELERKICLSISSYHPENWQSTWGIATVLTALRDFMLTPGNNGIGAVEYPAEVRQKLAAQSRTFLCPDCGQRVADHVEVMDAARPGTGADTAVPPTPTTATTPAEPPRGPGPEGAADKPEPQSEAAASPAVQAEVSQAASPSADSVGAKEPCHPSEDKGARVPARGEAAVEATETEDRPLADGGAGAVQEAAPDAPQEPRVAILRRGGGVEVQLSAAFVDSLLHVVALLFAFMLLKKLLLDAPRPETSAGALVRMLWSTLRAWTTVDSRAGPLSEEDL</sequence>
<dbReference type="SMART" id="SM00212">
    <property type="entry name" value="UBCc"/>
    <property type="match status" value="1"/>
</dbReference>
<dbReference type="AlphaFoldDB" id="A0A7S1Q484"/>
<evidence type="ECO:0000313" key="3">
    <source>
        <dbReference type="EMBL" id="CAD9119481.1"/>
    </source>
</evidence>
<accession>A0A7S1Q484</accession>
<dbReference type="InterPro" id="IPR000608">
    <property type="entry name" value="UBC"/>
</dbReference>
<evidence type="ECO:0000256" key="1">
    <source>
        <dbReference type="SAM" id="MobiDB-lite"/>
    </source>
</evidence>
<dbReference type="InterPro" id="IPR016135">
    <property type="entry name" value="UBQ-conjugating_enzyme/RWD"/>
</dbReference>
<dbReference type="Gene3D" id="3.10.110.10">
    <property type="entry name" value="Ubiquitin Conjugating Enzyme"/>
    <property type="match status" value="1"/>
</dbReference>
<feature type="region of interest" description="Disordered" evidence="1">
    <location>
        <begin position="163"/>
        <end position="275"/>
    </location>
</feature>
<feature type="compositionally biased region" description="Low complexity" evidence="1">
    <location>
        <begin position="163"/>
        <end position="181"/>
    </location>
</feature>
<dbReference type="PANTHER" id="PTHR24067">
    <property type="entry name" value="UBIQUITIN-CONJUGATING ENZYME E2"/>
    <property type="match status" value="1"/>
</dbReference>
<evidence type="ECO:0000259" key="2">
    <source>
        <dbReference type="PROSITE" id="PS50127"/>
    </source>
</evidence>
<organism evidence="3">
    <name type="scientific">Neobodo designis</name>
    <name type="common">Flagellated protozoan</name>
    <name type="synonym">Bodo designis</name>
    <dbReference type="NCBI Taxonomy" id="312471"/>
    <lineage>
        <taxon>Eukaryota</taxon>
        <taxon>Discoba</taxon>
        <taxon>Euglenozoa</taxon>
        <taxon>Kinetoplastea</taxon>
        <taxon>Metakinetoplastina</taxon>
        <taxon>Neobodonida</taxon>
        <taxon>Neobodo</taxon>
    </lineage>
</organism>